<evidence type="ECO:0000256" key="4">
    <source>
        <dbReference type="ARBA" id="ARBA00022692"/>
    </source>
</evidence>
<keyword evidence="12" id="KW-1185">Reference proteome</keyword>
<dbReference type="EMBL" id="JACEIK010006309">
    <property type="protein sequence ID" value="MCE2055477.1"/>
    <property type="molecule type" value="Genomic_DNA"/>
</dbReference>
<evidence type="ECO:0000256" key="9">
    <source>
        <dbReference type="ARBA" id="ARBA00023136"/>
    </source>
</evidence>
<evidence type="ECO:0000256" key="7">
    <source>
        <dbReference type="ARBA" id="ARBA00022989"/>
    </source>
</evidence>
<evidence type="ECO:0000256" key="8">
    <source>
        <dbReference type="ARBA" id="ARBA00023065"/>
    </source>
</evidence>
<dbReference type="InterPro" id="IPR004131">
    <property type="entry name" value="PPase-energised_H-pump"/>
</dbReference>
<keyword evidence="3" id="KW-0813">Transport</keyword>
<comment type="caution">
    <text evidence="11">The sequence shown here is derived from an EMBL/GenBank/DDBJ whole genome shotgun (WGS) entry which is preliminary data.</text>
</comment>
<dbReference type="EC" id="7.1.3.1" evidence="2"/>
<evidence type="ECO:0000313" key="12">
    <source>
        <dbReference type="Proteomes" id="UP000823775"/>
    </source>
</evidence>
<keyword evidence="9 10" id="KW-0472">Membrane</keyword>
<evidence type="ECO:0000256" key="10">
    <source>
        <dbReference type="SAM" id="Phobius"/>
    </source>
</evidence>
<reference evidence="11 12" key="1">
    <citation type="journal article" date="2021" name="BMC Genomics">
        <title>Datura genome reveals duplications of psychoactive alkaloid biosynthetic genes and high mutation rate following tissue culture.</title>
        <authorList>
            <person name="Rajewski A."/>
            <person name="Carter-House D."/>
            <person name="Stajich J."/>
            <person name="Litt A."/>
        </authorList>
    </citation>
    <scope>NUCLEOTIDE SEQUENCE [LARGE SCALE GENOMIC DNA]</scope>
    <source>
        <strain evidence="11">AR-01</strain>
    </source>
</reference>
<dbReference type="Proteomes" id="UP000823775">
    <property type="component" value="Unassembled WGS sequence"/>
</dbReference>
<organism evidence="11 12">
    <name type="scientific">Datura stramonium</name>
    <name type="common">Jimsonweed</name>
    <name type="synonym">Common thornapple</name>
    <dbReference type="NCBI Taxonomy" id="4076"/>
    <lineage>
        <taxon>Eukaryota</taxon>
        <taxon>Viridiplantae</taxon>
        <taxon>Streptophyta</taxon>
        <taxon>Embryophyta</taxon>
        <taxon>Tracheophyta</taxon>
        <taxon>Spermatophyta</taxon>
        <taxon>Magnoliopsida</taxon>
        <taxon>eudicotyledons</taxon>
        <taxon>Gunneridae</taxon>
        <taxon>Pentapetalae</taxon>
        <taxon>asterids</taxon>
        <taxon>lamiids</taxon>
        <taxon>Solanales</taxon>
        <taxon>Solanaceae</taxon>
        <taxon>Solanoideae</taxon>
        <taxon>Datureae</taxon>
        <taxon>Datura</taxon>
    </lineage>
</organism>
<sequence>MGLMSEVLTQILIPVAALIGIGFALLQWFLVSKVRVSGGSELENDKLIEEDEQEEGIDSDAVVAKCAEIQKAISEGGLLFSLNPTLCHFGLHTKVVMIDCF</sequence>
<keyword evidence="5" id="KW-0460">Magnesium</keyword>
<evidence type="ECO:0000313" key="11">
    <source>
        <dbReference type="EMBL" id="MCE2055477.1"/>
    </source>
</evidence>
<name>A0ABS8VZS5_DATST</name>
<evidence type="ECO:0000256" key="5">
    <source>
        <dbReference type="ARBA" id="ARBA00022842"/>
    </source>
</evidence>
<protein>
    <recommendedName>
        <fullName evidence="2">H(+)-exporting diphosphatase</fullName>
        <ecNumber evidence="2">7.1.3.1</ecNumber>
    </recommendedName>
</protein>
<dbReference type="PANTHER" id="PTHR31998">
    <property type="entry name" value="K(+)-INSENSITIVE PYROPHOSPHATE-ENERGIZED PROTON PUMP"/>
    <property type="match status" value="1"/>
</dbReference>
<evidence type="ECO:0000256" key="1">
    <source>
        <dbReference type="ARBA" id="ARBA00004127"/>
    </source>
</evidence>
<evidence type="ECO:0000256" key="6">
    <source>
        <dbReference type="ARBA" id="ARBA00022967"/>
    </source>
</evidence>
<keyword evidence="4 10" id="KW-0812">Transmembrane</keyword>
<proteinExistence type="predicted"/>
<keyword evidence="7 10" id="KW-1133">Transmembrane helix</keyword>
<feature type="transmembrane region" description="Helical" evidence="10">
    <location>
        <begin position="12"/>
        <end position="31"/>
    </location>
</feature>
<keyword evidence="6" id="KW-1278">Translocase</keyword>
<keyword evidence="8" id="KW-0406">Ion transport</keyword>
<accession>A0ABS8VZS5</accession>
<evidence type="ECO:0000256" key="2">
    <source>
        <dbReference type="ARBA" id="ARBA00013242"/>
    </source>
</evidence>
<gene>
    <name evidence="11" type="ORF">HAX54_042700</name>
</gene>
<evidence type="ECO:0000256" key="3">
    <source>
        <dbReference type="ARBA" id="ARBA00022448"/>
    </source>
</evidence>
<comment type="subcellular location">
    <subcellularLocation>
        <location evidence="1">Endomembrane system</location>
        <topology evidence="1">Multi-pass membrane protein</topology>
    </subcellularLocation>
</comment>